<dbReference type="InterPro" id="IPR036599">
    <property type="entry name" value="DNA_ligase_N_sf"/>
</dbReference>
<dbReference type="Gene3D" id="3.40.5.90">
    <property type="entry name" value="CDGSH iron-sulfur domain, mitoNEET-type"/>
    <property type="match status" value="1"/>
</dbReference>
<evidence type="ECO:0000256" key="8">
    <source>
        <dbReference type="ARBA" id="ARBA00022741"/>
    </source>
</evidence>
<evidence type="ECO:0000256" key="10">
    <source>
        <dbReference type="ARBA" id="ARBA00022840"/>
    </source>
</evidence>
<keyword evidence="22" id="KW-1185">Reference proteome</keyword>
<dbReference type="SUPFAM" id="SSF52113">
    <property type="entry name" value="BRCT domain"/>
    <property type="match status" value="1"/>
</dbReference>
<evidence type="ECO:0000256" key="19">
    <source>
        <dbReference type="RuleBase" id="RU004196"/>
    </source>
</evidence>
<dbReference type="PANTHER" id="PTHR45674:SF9">
    <property type="entry name" value="DNA LIGASE 3"/>
    <property type="match status" value="1"/>
</dbReference>
<evidence type="ECO:0000313" key="23">
    <source>
        <dbReference type="WBParaSite" id="nRc.2.0.1.t31029-RA"/>
    </source>
</evidence>
<keyword evidence="8 18" id="KW-0547">Nucleotide-binding</keyword>
<dbReference type="InterPro" id="IPR036420">
    <property type="entry name" value="BRCT_dom_sf"/>
</dbReference>
<keyword evidence="12" id="KW-0408">Iron</keyword>
<dbReference type="NCBIfam" id="TIGR00574">
    <property type="entry name" value="dnl1"/>
    <property type="match status" value="1"/>
</dbReference>
<dbReference type="SMART" id="SM00292">
    <property type="entry name" value="BRCT"/>
    <property type="match status" value="1"/>
</dbReference>
<dbReference type="Pfam" id="PF09360">
    <property type="entry name" value="zf-CDGSH"/>
    <property type="match status" value="1"/>
</dbReference>
<evidence type="ECO:0000256" key="5">
    <source>
        <dbReference type="ARBA" id="ARBA00022705"/>
    </source>
</evidence>
<dbReference type="PANTHER" id="PTHR45674">
    <property type="entry name" value="DNA LIGASE 1/3 FAMILY MEMBER"/>
    <property type="match status" value="1"/>
</dbReference>
<sequence length="647" mass="73821">CTVKDLIYLIRLLKHDLRINAGAKHILEAIDPNAYAAFQSSRNLKYVIERLITHESSQSSDDIKEGFRAAIHLGIPCLPMLAEVCRSTSYAMKKCPNDMFAEIKYDGERVQIHKNDSTFHFFSRSLKPVQKHKIEFLEKYIPQAFPKGQSLIIDSEVLLVDHETGKPLPFGTLGVHKKTTFKNANVCLFVFDCLLYQNESLMNKPLSVRRKFLQDNMIPIKNHVMLSETTYIKHNDTKSLQKMIDRAISEGLEGLMVKDVDSIYEPGKRHWLKIKKDYLLEGSMADSADLIVIGAYYGTGNKGGMMSVFLMGCYDSNKQIFRTVTKCGNGHDDAALERINKEMKNLVVKISKEYEKLPKWLDCKRQLTPDFVVHDPKTAPVWEISGAEFSISDAHTADGISIRFPRVTKIRADKDWKTATSLDELKELYKKSKEKVNFKDSYSEDSIMDSSLEQARSSNKRKSDDIIDQANSFNSTKMKMKDDLFEDMIFHFSDDITDKEKLIRLIIYFGGDVTEDENQATHLISDEVKATLERKTNVASMKWLKNCIKQLNDWARVVPLMLVSAAAGYYISRKLCAQDACWVNKTIEKDKSKIVHTVDVEDIEPGKAKYYCRCWKSNDFPYCDGSHSKHNQETGDNVGPIGVKARA</sequence>
<dbReference type="PROSITE" id="PS00697">
    <property type="entry name" value="DNA_LIGASE_A1"/>
    <property type="match status" value="1"/>
</dbReference>
<evidence type="ECO:0000256" key="16">
    <source>
        <dbReference type="ARBA" id="ARBA00023306"/>
    </source>
</evidence>
<dbReference type="InterPro" id="IPR012340">
    <property type="entry name" value="NA-bd_OB-fold"/>
</dbReference>
<feature type="domain" description="BRCT" evidence="21">
    <location>
        <begin position="480"/>
        <end position="550"/>
    </location>
</feature>
<dbReference type="Gene3D" id="1.10.3260.10">
    <property type="entry name" value="DNA ligase, ATP-dependent, N-terminal domain"/>
    <property type="match status" value="1"/>
</dbReference>
<dbReference type="GO" id="GO:0051301">
    <property type="term" value="P:cell division"/>
    <property type="evidence" value="ECO:0007669"/>
    <property type="project" value="UniProtKB-KW"/>
</dbReference>
<dbReference type="SUPFAM" id="SSF50249">
    <property type="entry name" value="Nucleic acid-binding proteins"/>
    <property type="match status" value="1"/>
</dbReference>
<evidence type="ECO:0000256" key="9">
    <source>
        <dbReference type="ARBA" id="ARBA00022763"/>
    </source>
</evidence>
<dbReference type="GO" id="GO:0003677">
    <property type="term" value="F:DNA binding"/>
    <property type="evidence" value="ECO:0007669"/>
    <property type="project" value="InterPro"/>
</dbReference>
<dbReference type="PROSITE" id="PS00333">
    <property type="entry name" value="DNA_LIGASE_A2"/>
    <property type="match status" value="1"/>
</dbReference>
<feature type="domain" description="ATP-dependent DNA ligase family profile" evidence="20">
    <location>
        <begin position="179"/>
        <end position="315"/>
    </location>
</feature>
<dbReference type="FunFam" id="2.40.50.140:FF:000085">
    <property type="entry name" value="DNA ligase"/>
    <property type="match status" value="1"/>
</dbReference>
<dbReference type="Gene3D" id="2.40.50.140">
    <property type="entry name" value="Nucleic acid-binding proteins"/>
    <property type="match status" value="1"/>
</dbReference>
<keyword evidence="16" id="KW-0131">Cell cycle</keyword>
<evidence type="ECO:0000256" key="7">
    <source>
        <dbReference type="ARBA" id="ARBA00022723"/>
    </source>
</evidence>
<dbReference type="SUPFAM" id="SSF56091">
    <property type="entry name" value="DNA ligase/mRNA capping enzyme, catalytic domain"/>
    <property type="match status" value="1"/>
</dbReference>
<dbReference type="AlphaFoldDB" id="A0A915JYF0"/>
<dbReference type="PROSITE" id="PS50160">
    <property type="entry name" value="DNA_LIGASE_A3"/>
    <property type="match status" value="1"/>
</dbReference>
<evidence type="ECO:0000256" key="12">
    <source>
        <dbReference type="ARBA" id="ARBA00023004"/>
    </source>
</evidence>
<dbReference type="EC" id="6.5.1.1" evidence="18"/>
<evidence type="ECO:0000256" key="1">
    <source>
        <dbReference type="ARBA" id="ARBA00001946"/>
    </source>
</evidence>
<dbReference type="GO" id="GO:0005524">
    <property type="term" value="F:ATP binding"/>
    <property type="evidence" value="ECO:0007669"/>
    <property type="project" value="UniProtKB-KW"/>
</dbReference>
<dbReference type="CDD" id="cd07902">
    <property type="entry name" value="Adenylation_DNA_ligase_III"/>
    <property type="match status" value="1"/>
</dbReference>
<keyword evidence="3 18" id="KW-0436">Ligase</keyword>
<evidence type="ECO:0000256" key="13">
    <source>
        <dbReference type="ARBA" id="ARBA00023014"/>
    </source>
</evidence>
<dbReference type="Gene3D" id="3.30.470.30">
    <property type="entry name" value="DNA ligase/mRNA capping enzyme"/>
    <property type="match status" value="1"/>
</dbReference>
<evidence type="ECO:0000313" key="22">
    <source>
        <dbReference type="Proteomes" id="UP000887565"/>
    </source>
</evidence>
<keyword evidence="10 18" id="KW-0067">ATP-binding</keyword>
<dbReference type="GO" id="GO:0006310">
    <property type="term" value="P:DNA recombination"/>
    <property type="evidence" value="ECO:0007669"/>
    <property type="project" value="UniProtKB-KW"/>
</dbReference>
<dbReference type="CDD" id="cd07967">
    <property type="entry name" value="OBF_DNA_ligase_III"/>
    <property type="match status" value="1"/>
</dbReference>
<evidence type="ECO:0000256" key="14">
    <source>
        <dbReference type="ARBA" id="ARBA00023172"/>
    </source>
</evidence>
<dbReference type="FunFam" id="3.30.470.30:FF:000003">
    <property type="entry name" value="DNA ligase"/>
    <property type="match status" value="1"/>
</dbReference>
<dbReference type="InterPro" id="IPR012309">
    <property type="entry name" value="DNA_ligase_ATP-dep_C"/>
</dbReference>
<dbReference type="GO" id="GO:0003910">
    <property type="term" value="F:DNA ligase (ATP) activity"/>
    <property type="evidence" value="ECO:0007669"/>
    <property type="project" value="UniProtKB-EC"/>
</dbReference>
<dbReference type="WBParaSite" id="nRc.2.0.1.t31029-RA">
    <property type="protein sequence ID" value="nRc.2.0.1.t31029-RA"/>
    <property type="gene ID" value="nRc.2.0.1.g31029"/>
</dbReference>
<dbReference type="OMA" id="NACEQNT"/>
<dbReference type="GO" id="GO:0070421">
    <property type="term" value="C:DNA ligase III-XRCC1 complex"/>
    <property type="evidence" value="ECO:0007669"/>
    <property type="project" value="TreeGrafter"/>
</dbReference>
<keyword evidence="11" id="KW-0460">Magnesium</keyword>
<dbReference type="InterPro" id="IPR016059">
    <property type="entry name" value="DNA_ligase_ATP-dep_CS"/>
</dbReference>
<dbReference type="InterPro" id="IPR000977">
    <property type="entry name" value="DNA_ligase_ATP-dep"/>
</dbReference>
<dbReference type="GO" id="GO:0071897">
    <property type="term" value="P:DNA biosynthetic process"/>
    <property type="evidence" value="ECO:0007669"/>
    <property type="project" value="InterPro"/>
</dbReference>
<evidence type="ECO:0000256" key="4">
    <source>
        <dbReference type="ARBA" id="ARBA00022618"/>
    </source>
</evidence>
<organism evidence="22 23">
    <name type="scientific">Romanomermis culicivorax</name>
    <name type="common">Nematode worm</name>
    <dbReference type="NCBI Taxonomy" id="13658"/>
    <lineage>
        <taxon>Eukaryota</taxon>
        <taxon>Metazoa</taxon>
        <taxon>Ecdysozoa</taxon>
        <taxon>Nematoda</taxon>
        <taxon>Enoplea</taxon>
        <taxon>Dorylaimia</taxon>
        <taxon>Mermithida</taxon>
        <taxon>Mermithoidea</taxon>
        <taxon>Mermithidae</taxon>
        <taxon>Romanomermis</taxon>
    </lineage>
</organism>
<dbReference type="Pfam" id="PF01068">
    <property type="entry name" value="DNA_ligase_A_M"/>
    <property type="match status" value="1"/>
</dbReference>
<dbReference type="Gene3D" id="3.30.1490.70">
    <property type="match status" value="1"/>
</dbReference>
<protein>
    <recommendedName>
        <fullName evidence="18">DNA ligase</fullName>
        <ecNumber evidence="18">6.5.1.1</ecNumber>
    </recommendedName>
</protein>
<comment type="cofactor">
    <cofactor evidence="1">
        <name>Mg(2+)</name>
        <dbReference type="ChEBI" id="CHEBI:18420"/>
    </cofactor>
</comment>
<evidence type="ECO:0000256" key="6">
    <source>
        <dbReference type="ARBA" id="ARBA00022714"/>
    </source>
</evidence>
<evidence type="ECO:0000259" key="21">
    <source>
        <dbReference type="PROSITE" id="PS50172"/>
    </source>
</evidence>
<dbReference type="GO" id="GO:0006273">
    <property type="term" value="P:lagging strand elongation"/>
    <property type="evidence" value="ECO:0007669"/>
    <property type="project" value="TreeGrafter"/>
</dbReference>
<keyword evidence="13" id="KW-0411">Iron-sulfur</keyword>
<evidence type="ECO:0000256" key="3">
    <source>
        <dbReference type="ARBA" id="ARBA00022598"/>
    </source>
</evidence>
<dbReference type="GO" id="GO:0051537">
    <property type="term" value="F:2 iron, 2 sulfur cluster binding"/>
    <property type="evidence" value="ECO:0007669"/>
    <property type="project" value="UniProtKB-KW"/>
</dbReference>
<dbReference type="PROSITE" id="PS50172">
    <property type="entry name" value="BRCT"/>
    <property type="match status" value="1"/>
</dbReference>
<dbReference type="GO" id="GO:0006302">
    <property type="term" value="P:double-strand break repair"/>
    <property type="evidence" value="ECO:0007669"/>
    <property type="project" value="TreeGrafter"/>
</dbReference>
<dbReference type="Proteomes" id="UP000887565">
    <property type="component" value="Unplaced"/>
</dbReference>
<keyword evidence="5" id="KW-0235">DNA replication</keyword>
<keyword evidence="7" id="KW-0479">Metal-binding</keyword>
<comment type="similarity">
    <text evidence="2 19">Belongs to the ATP-dependent DNA ligase family.</text>
</comment>
<dbReference type="InterPro" id="IPR012310">
    <property type="entry name" value="DNA_ligase_ATP-dep_cent"/>
</dbReference>
<dbReference type="Pfam" id="PF16589">
    <property type="entry name" value="BRCT_2"/>
    <property type="match status" value="1"/>
</dbReference>
<dbReference type="SMART" id="SM00704">
    <property type="entry name" value="ZnF_CDGSH"/>
    <property type="match status" value="1"/>
</dbReference>
<comment type="cofactor">
    <cofactor evidence="17">
        <name>[2Fe-2S] cluster</name>
        <dbReference type="ChEBI" id="CHEBI:190135"/>
    </cofactor>
</comment>
<evidence type="ECO:0000256" key="17">
    <source>
        <dbReference type="ARBA" id="ARBA00034078"/>
    </source>
</evidence>
<keyword evidence="14 18" id="KW-0233">DNA recombination</keyword>
<keyword evidence="4" id="KW-0132">Cell division</keyword>
<dbReference type="GO" id="GO:0005737">
    <property type="term" value="C:cytoplasm"/>
    <property type="evidence" value="ECO:0007669"/>
    <property type="project" value="UniProtKB-ARBA"/>
</dbReference>
<dbReference type="InterPro" id="IPR050191">
    <property type="entry name" value="ATP-dep_DNA_ligase"/>
</dbReference>
<dbReference type="Pfam" id="PF04679">
    <property type="entry name" value="DNA_ligase_A_C"/>
    <property type="match status" value="1"/>
</dbReference>
<dbReference type="InterPro" id="IPR042216">
    <property type="entry name" value="MitoNEET_CISD"/>
</dbReference>
<keyword evidence="9 18" id="KW-0227">DNA damage</keyword>
<reference evidence="23" key="1">
    <citation type="submission" date="2022-11" db="UniProtKB">
        <authorList>
            <consortium name="WormBaseParasite"/>
        </authorList>
    </citation>
    <scope>IDENTIFICATION</scope>
</reference>
<evidence type="ECO:0000256" key="18">
    <source>
        <dbReference type="RuleBase" id="RU000617"/>
    </source>
</evidence>
<dbReference type="InterPro" id="IPR001357">
    <property type="entry name" value="BRCT_dom"/>
</dbReference>
<evidence type="ECO:0000256" key="2">
    <source>
        <dbReference type="ARBA" id="ARBA00007572"/>
    </source>
</evidence>
<dbReference type="InterPro" id="IPR018967">
    <property type="entry name" value="FeS-contain_CDGSH-typ"/>
</dbReference>
<evidence type="ECO:0000256" key="11">
    <source>
        <dbReference type="ARBA" id="ARBA00022842"/>
    </source>
</evidence>
<keyword evidence="15 18" id="KW-0234">DNA repair</keyword>
<accession>A0A915JYF0</accession>
<comment type="catalytic activity">
    <reaction evidence="18">
        <text>ATP + (deoxyribonucleotide)n-3'-hydroxyl + 5'-phospho-(deoxyribonucleotide)m = (deoxyribonucleotide)n+m + AMP + diphosphate.</text>
        <dbReference type="EC" id="6.5.1.1"/>
    </reaction>
</comment>
<dbReference type="GO" id="GO:0046872">
    <property type="term" value="F:metal ion binding"/>
    <property type="evidence" value="ECO:0007669"/>
    <property type="project" value="UniProtKB-KW"/>
</dbReference>
<keyword evidence="6" id="KW-0001">2Fe-2S</keyword>
<evidence type="ECO:0000259" key="20">
    <source>
        <dbReference type="PROSITE" id="PS50160"/>
    </source>
</evidence>
<dbReference type="Gene3D" id="3.40.50.10190">
    <property type="entry name" value="BRCT domain"/>
    <property type="match status" value="1"/>
</dbReference>
<proteinExistence type="inferred from homology"/>
<name>A0A915JYF0_ROMCU</name>
<evidence type="ECO:0000256" key="15">
    <source>
        <dbReference type="ARBA" id="ARBA00023204"/>
    </source>
</evidence>